<dbReference type="Proteomes" id="UP001597094">
    <property type="component" value="Unassembled WGS sequence"/>
</dbReference>
<evidence type="ECO:0000313" key="3">
    <source>
        <dbReference type="Proteomes" id="UP001597094"/>
    </source>
</evidence>
<dbReference type="EMBL" id="JBHTLD010000015">
    <property type="protein sequence ID" value="MFD1185209.1"/>
    <property type="molecule type" value="Genomic_DNA"/>
</dbReference>
<keyword evidence="3" id="KW-1185">Reference proteome</keyword>
<keyword evidence="1" id="KW-0812">Transmembrane</keyword>
<keyword evidence="1" id="KW-0472">Membrane</keyword>
<evidence type="ECO:0000256" key="1">
    <source>
        <dbReference type="SAM" id="Phobius"/>
    </source>
</evidence>
<proteinExistence type="predicted"/>
<reference evidence="3" key="1">
    <citation type="journal article" date="2019" name="Int. J. Syst. Evol. Microbiol.">
        <title>The Global Catalogue of Microorganisms (GCM) 10K type strain sequencing project: providing services to taxonomists for standard genome sequencing and annotation.</title>
        <authorList>
            <consortium name="The Broad Institute Genomics Platform"/>
            <consortium name="The Broad Institute Genome Sequencing Center for Infectious Disease"/>
            <person name="Wu L."/>
            <person name="Ma J."/>
        </authorList>
    </citation>
    <scope>NUCLEOTIDE SEQUENCE [LARGE SCALE GENOMIC DNA]</scope>
    <source>
        <strain evidence="3">JCM 31319</strain>
    </source>
</reference>
<feature type="transmembrane region" description="Helical" evidence="1">
    <location>
        <begin position="5"/>
        <end position="23"/>
    </location>
</feature>
<protein>
    <submittedName>
        <fullName evidence="2">Uncharacterized protein</fullName>
    </submittedName>
</protein>
<dbReference type="RefSeq" id="WP_377522875.1">
    <property type="nucleotide sequence ID" value="NZ_JBHTLD010000015.1"/>
</dbReference>
<comment type="caution">
    <text evidence="2">The sequence shown here is derived from an EMBL/GenBank/DDBJ whole genome shotgun (WGS) entry which is preliminary data.</text>
</comment>
<accession>A0ABW3SK47</accession>
<keyword evidence="1" id="KW-1133">Transmembrane helix</keyword>
<gene>
    <name evidence="2" type="ORF">ACFQ2O_03250</name>
</gene>
<evidence type="ECO:0000313" key="2">
    <source>
        <dbReference type="EMBL" id="MFD1185209.1"/>
    </source>
</evidence>
<feature type="transmembrane region" description="Helical" evidence="1">
    <location>
        <begin position="29"/>
        <end position="47"/>
    </location>
</feature>
<sequence length="80" mass="9408">MNRYLFWVLIILPWFILAVFLTHNRDPKVRAPVLIMLLIHLCIVVNVRRKAVGLSVAETFKALVPLWGTKEYARLFFQEV</sequence>
<name>A0ABW3SK47_9BACT</name>
<organism evidence="2 3">
    <name type="scientific">Pontibacter rugosus</name>
    <dbReference type="NCBI Taxonomy" id="1745966"/>
    <lineage>
        <taxon>Bacteria</taxon>
        <taxon>Pseudomonadati</taxon>
        <taxon>Bacteroidota</taxon>
        <taxon>Cytophagia</taxon>
        <taxon>Cytophagales</taxon>
        <taxon>Hymenobacteraceae</taxon>
        <taxon>Pontibacter</taxon>
    </lineage>
</organism>